<dbReference type="OrthoDB" id="496403at2759"/>
<keyword evidence="9" id="KW-1185">Reference proteome</keyword>
<dbReference type="AlphaFoldDB" id="A0A096P7Q3"/>
<dbReference type="EMBL" id="CAID01000013">
    <property type="protein sequence ID" value="CEG00226.1"/>
    <property type="molecule type" value="Genomic_DNA"/>
</dbReference>
<evidence type="ECO:0000256" key="6">
    <source>
        <dbReference type="SAM" id="Phobius"/>
    </source>
</evidence>
<name>A0A096P7Q3_OSTTA</name>
<reference evidence="9" key="1">
    <citation type="journal article" date="2006" name="Proc. Natl. Acad. Sci. U.S.A.">
        <title>Genome analysis of the smallest free-living eukaryote Ostreococcus tauri unveils many unique features.</title>
        <authorList>
            <person name="Derelle E."/>
            <person name="Ferraz C."/>
            <person name="Rombauts S."/>
            <person name="Rouze P."/>
            <person name="Worden A.Z."/>
            <person name="Robbens S."/>
            <person name="Partensky F."/>
            <person name="Degroeve S."/>
            <person name="Echeynie S."/>
            <person name="Cooke R."/>
            <person name="Saeys Y."/>
            <person name="Wuyts J."/>
            <person name="Jabbari K."/>
            <person name="Bowler C."/>
            <person name="Panaud O."/>
            <person name="Piegu B."/>
            <person name="Ball S.G."/>
            <person name="Ral J.-P."/>
            <person name="Bouget F.-Y."/>
            <person name="Piganeau G."/>
            <person name="De Baets B."/>
            <person name="Picard A."/>
            <person name="Delseny M."/>
            <person name="Demaille J."/>
            <person name="Van de Peer Y."/>
            <person name="Moreau H."/>
        </authorList>
    </citation>
    <scope>NUCLEOTIDE SEQUENCE [LARGE SCALE GENOMIC DNA]</scope>
    <source>
        <strain evidence="9">OTTH 0595 / CCAP 157/2 / RCC745</strain>
    </source>
</reference>
<evidence type="ECO:0000313" key="8">
    <source>
        <dbReference type="EMBL" id="CEG00226.1"/>
    </source>
</evidence>
<evidence type="ECO:0000256" key="5">
    <source>
        <dbReference type="PROSITE-ProRule" id="PRU00205"/>
    </source>
</evidence>
<dbReference type="GO" id="GO:0016020">
    <property type="term" value="C:membrane"/>
    <property type="evidence" value="ECO:0007669"/>
    <property type="project" value="UniProtKB-SubCell"/>
</dbReference>
<feature type="transmembrane region" description="Helical" evidence="6">
    <location>
        <begin position="166"/>
        <end position="185"/>
    </location>
</feature>
<evidence type="ECO:0000256" key="4">
    <source>
        <dbReference type="ARBA" id="ARBA00023136"/>
    </source>
</evidence>
<comment type="subcellular location">
    <subcellularLocation>
        <location evidence="1">Membrane</location>
        <topology evidence="1">Multi-pass membrane protein</topology>
    </subcellularLocation>
</comment>
<protein>
    <submittedName>
        <fullName evidence="8">TRAM/LAG1/CLN8 homology domain</fullName>
    </submittedName>
</protein>
<keyword evidence="2 5" id="KW-0812">Transmembrane</keyword>
<reference evidence="8 9" key="2">
    <citation type="journal article" date="2014" name="BMC Genomics">
        <title>An improved genome of the model marine alga Ostreococcus tauri unfolds by assessing Illumina de novo assemblies.</title>
        <authorList>
            <person name="Blanc-Mathieu R."/>
            <person name="Verhelst B."/>
            <person name="Derelle E."/>
            <person name="Rombauts S."/>
            <person name="Bouget F.Y."/>
            <person name="Carre I."/>
            <person name="Chateau A."/>
            <person name="Eyre-Walker A."/>
            <person name="Grimsley N."/>
            <person name="Moreau H."/>
            <person name="Piegu B."/>
            <person name="Rivals E."/>
            <person name="Schackwitz W."/>
            <person name="Van de Peer Y."/>
            <person name="Piganeau G."/>
        </authorList>
    </citation>
    <scope>NUCLEOTIDE SEQUENCE [LARGE SCALE GENOMIC DNA]</scope>
    <source>
        <strain evidence="9">OTTH 0595 / CCAP 157/2 / RCC745</strain>
    </source>
</reference>
<dbReference type="PROSITE" id="PS50922">
    <property type="entry name" value="TLC"/>
    <property type="match status" value="1"/>
</dbReference>
<feature type="transmembrane region" description="Helical" evidence="6">
    <location>
        <begin position="224"/>
        <end position="243"/>
    </location>
</feature>
<feature type="transmembrane region" description="Helical" evidence="6">
    <location>
        <begin position="93"/>
        <end position="112"/>
    </location>
</feature>
<feature type="transmembrane region" description="Helical" evidence="6">
    <location>
        <begin position="50"/>
        <end position="72"/>
    </location>
</feature>
<dbReference type="InParanoid" id="A0A096P7Q3"/>
<dbReference type="GO" id="GO:0055088">
    <property type="term" value="P:lipid homeostasis"/>
    <property type="evidence" value="ECO:0007669"/>
    <property type="project" value="TreeGrafter"/>
</dbReference>
<gene>
    <name evidence="8" type="ORF">OT_ostta13g02920</name>
</gene>
<organism evidence="8 9">
    <name type="scientific">Ostreococcus tauri</name>
    <name type="common">Marine green alga</name>
    <dbReference type="NCBI Taxonomy" id="70448"/>
    <lineage>
        <taxon>Eukaryota</taxon>
        <taxon>Viridiplantae</taxon>
        <taxon>Chlorophyta</taxon>
        <taxon>Mamiellophyceae</taxon>
        <taxon>Mamiellales</taxon>
        <taxon>Bathycoccaceae</taxon>
        <taxon>Ostreococcus</taxon>
    </lineage>
</organism>
<dbReference type="Proteomes" id="UP000009170">
    <property type="component" value="Unassembled WGS sequence"/>
</dbReference>
<dbReference type="GO" id="GO:0005783">
    <property type="term" value="C:endoplasmic reticulum"/>
    <property type="evidence" value="ECO:0007669"/>
    <property type="project" value="TreeGrafter"/>
</dbReference>
<feature type="domain" description="TLC" evidence="7">
    <location>
        <begin position="88"/>
        <end position="293"/>
    </location>
</feature>
<accession>A0A096P7Q3</accession>
<dbReference type="Pfam" id="PF03798">
    <property type="entry name" value="TRAM_LAG1_CLN8"/>
    <property type="match status" value="1"/>
</dbReference>
<dbReference type="RefSeq" id="XP_022840261.1">
    <property type="nucleotide sequence ID" value="XM_022982770.1"/>
</dbReference>
<feature type="transmembrane region" description="Helical" evidence="6">
    <location>
        <begin position="132"/>
        <end position="154"/>
    </location>
</feature>
<proteinExistence type="predicted"/>
<feature type="transmembrane region" description="Helical" evidence="6">
    <location>
        <begin position="263"/>
        <end position="280"/>
    </location>
</feature>
<dbReference type="InterPro" id="IPR050846">
    <property type="entry name" value="TLCD"/>
</dbReference>
<evidence type="ECO:0000256" key="2">
    <source>
        <dbReference type="ARBA" id="ARBA00022692"/>
    </source>
</evidence>
<dbReference type="KEGG" id="ota:OT_ostta13g02920"/>
<keyword evidence="4 5" id="KW-0472">Membrane</keyword>
<dbReference type="SMART" id="SM00724">
    <property type="entry name" value="TLC"/>
    <property type="match status" value="1"/>
</dbReference>
<comment type="caution">
    <text evidence="8">The sequence shown here is derived from an EMBL/GenBank/DDBJ whole genome shotgun (WGS) entry which is preliminary data.</text>
</comment>
<dbReference type="PANTHER" id="PTHR13439">
    <property type="entry name" value="CT120 PROTEIN"/>
    <property type="match status" value="1"/>
</dbReference>
<dbReference type="InterPro" id="IPR006634">
    <property type="entry name" value="TLC-dom"/>
</dbReference>
<dbReference type="GeneID" id="9837379"/>
<feature type="transmembrane region" description="Helical" evidence="6">
    <location>
        <begin position="191"/>
        <end position="212"/>
    </location>
</feature>
<evidence type="ECO:0000259" key="7">
    <source>
        <dbReference type="PROSITE" id="PS50922"/>
    </source>
</evidence>
<evidence type="ECO:0000256" key="3">
    <source>
        <dbReference type="ARBA" id="ARBA00022989"/>
    </source>
</evidence>
<sequence>MNDALRALSDALEPVRSSLTSLEPFFATPASFLARLVSDGKSRSSVVDTLFAHFLISIACCALILVLSIAFSRKVIVGAKTFDALKEHERSTWHTNMCTFWPAFVVTAYALPAILTYDGKVNSFRSVVSMNTARACGMSVGYMTWDLLVIVTRWNDQRTAYGGAGALWLFIVHHMFSIILWPYALSRGLCAYHINYFLVSEVTNFNMSLRWILSTLKKTHTKLYLFNGLGWIPLFISVRVVVIPKLYSAFVNSDWRVFTSAQYWVAALTLPIPSMLNLYWTKQIVEGAAKFLLTGEDITKQD</sequence>
<evidence type="ECO:0000256" key="1">
    <source>
        <dbReference type="ARBA" id="ARBA00004141"/>
    </source>
</evidence>
<keyword evidence="3 6" id="KW-1133">Transmembrane helix</keyword>
<evidence type="ECO:0000313" key="9">
    <source>
        <dbReference type="Proteomes" id="UP000009170"/>
    </source>
</evidence>
<dbReference type="PANTHER" id="PTHR13439:SF0">
    <property type="entry name" value="TOPOISOMERASE I DAMAGE AFFECTED PROTEIN 4"/>
    <property type="match status" value="1"/>
</dbReference>